<dbReference type="Proteomes" id="UP000712600">
    <property type="component" value="Unassembled WGS sequence"/>
</dbReference>
<evidence type="ECO:0000256" key="1">
    <source>
        <dbReference type="SAM" id="MobiDB-lite"/>
    </source>
</evidence>
<feature type="region of interest" description="Disordered" evidence="1">
    <location>
        <begin position="1"/>
        <end position="35"/>
    </location>
</feature>
<evidence type="ECO:0000313" key="2">
    <source>
        <dbReference type="EMBL" id="KAF3559844.1"/>
    </source>
</evidence>
<name>A0A8S9R892_BRACR</name>
<dbReference type="EMBL" id="QGKX02000996">
    <property type="protein sequence ID" value="KAF3559844.1"/>
    <property type="molecule type" value="Genomic_DNA"/>
</dbReference>
<gene>
    <name evidence="2" type="ORF">F2Q69_00012694</name>
</gene>
<feature type="compositionally biased region" description="Polar residues" evidence="1">
    <location>
        <begin position="1"/>
        <end position="24"/>
    </location>
</feature>
<sequence>MHASSTPLTSITTGQPHTAFHNDQSPSRRSRNPSRHLLESAAYMKPKPLFPCSRVLGNTNLSLWQALLPF</sequence>
<proteinExistence type="predicted"/>
<evidence type="ECO:0000313" key="3">
    <source>
        <dbReference type="Proteomes" id="UP000712600"/>
    </source>
</evidence>
<organism evidence="2 3">
    <name type="scientific">Brassica cretica</name>
    <name type="common">Mustard</name>
    <dbReference type="NCBI Taxonomy" id="69181"/>
    <lineage>
        <taxon>Eukaryota</taxon>
        <taxon>Viridiplantae</taxon>
        <taxon>Streptophyta</taxon>
        <taxon>Embryophyta</taxon>
        <taxon>Tracheophyta</taxon>
        <taxon>Spermatophyta</taxon>
        <taxon>Magnoliopsida</taxon>
        <taxon>eudicotyledons</taxon>
        <taxon>Gunneridae</taxon>
        <taxon>Pentapetalae</taxon>
        <taxon>rosids</taxon>
        <taxon>malvids</taxon>
        <taxon>Brassicales</taxon>
        <taxon>Brassicaceae</taxon>
        <taxon>Brassiceae</taxon>
        <taxon>Brassica</taxon>
    </lineage>
</organism>
<dbReference type="AlphaFoldDB" id="A0A8S9R892"/>
<accession>A0A8S9R892</accession>
<comment type="caution">
    <text evidence="2">The sequence shown here is derived from an EMBL/GenBank/DDBJ whole genome shotgun (WGS) entry which is preliminary data.</text>
</comment>
<reference evidence="2" key="1">
    <citation type="submission" date="2019-12" db="EMBL/GenBank/DDBJ databases">
        <title>Genome sequencing and annotation of Brassica cretica.</title>
        <authorList>
            <person name="Studholme D.J."/>
            <person name="Sarris P."/>
        </authorList>
    </citation>
    <scope>NUCLEOTIDE SEQUENCE</scope>
    <source>
        <strain evidence="2">PFS-109/04</strain>
        <tissue evidence="2">Leaf</tissue>
    </source>
</reference>
<protein>
    <submittedName>
        <fullName evidence="2">Uncharacterized protein</fullName>
    </submittedName>
</protein>